<dbReference type="Gene3D" id="1.20.1050.10">
    <property type="match status" value="1"/>
</dbReference>
<dbReference type="Pfam" id="PF00043">
    <property type="entry name" value="GST_C"/>
    <property type="match status" value="1"/>
</dbReference>
<evidence type="ECO:0000313" key="7">
    <source>
        <dbReference type="Proteomes" id="UP000231019"/>
    </source>
</evidence>
<evidence type="ECO:0000259" key="4">
    <source>
        <dbReference type="PROSITE" id="PS50404"/>
    </source>
</evidence>
<dbReference type="InterPro" id="IPR004045">
    <property type="entry name" value="Glutathione_S-Trfase_N"/>
</dbReference>
<dbReference type="InterPro" id="IPR040079">
    <property type="entry name" value="Glutathione_S-Trfase"/>
</dbReference>
<dbReference type="SFLD" id="SFLDG01150">
    <property type="entry name" value="Main.1:_Beta-like"/>
    <property type="match status" value="1"/>
</dbReference>
<comment type="similarity">
    <text evidence="1 3">Belongs to the GST superfamily.</text>
</comment>
<dbReference type="CDD" id="cd03046">
    <property type="entry name" value="GST_N_GTT1_like"/>
    <property type="match status" value="1"/>
</dbReference>
<dbReference type="EMBL" id="PFFQ01000023">
    <property type="protein sequence ID" value="PIW17477.1"/>
    <property type="molecule type" value="Genomic_DNA"/>
</dbReference>
<feature type="domain" description="GST N-terminal" evidence="4">
    <location>
        <begin position="1"/>
        <end position="81"/>
    </location>
</feature>
<dbReference type="InterPro" id="IPR036249">
    <property type="entry name" value="Thioredoxin-like_sf"/>
</dbReference>
<dbReference type="FunFam" id="3.40.30.10:FF:000039">
    <property type="entry name" value="Glutathione S-transferase domain"/>
    <property type="match status" value="1"/>
</dbReference>
<dbReference type="SUPFAM" id="SSF52833">
    <property type="entry name" value="Thioredoxin-like"/>
    <property type="match status" value="1"/>
</dbReference>
<proteinExistence type="inferred from homology"/>
<evidence type="ECO:0000256" key="1">
    <source>
        <dbReference type="ARBA" id="ARBA00007409"/>
    </source>
</evidence>
<gene>
    <name evidence="6" type="ORF">COW36_08230</name>
</gene>
<evidence type="ECO:0000256" key="3">
    <source>
        <dbReference type="RuleBase" id="RU003494"/>
    </source>
</evidence>
<accession>A0A2M7G5Z9</accession>
<dbReference type="SUPFAM" id="SSF47616">
    <property type="entry name" value="GST C-terminal domain-like"/>
    <property type="match status" value="1"/>
</dbReference>
<dbReference type="Gene3D" id="3.40.30.10">
    <property type="entry name" value="Glutaredoxin"/>
    <property type="match status" value="1"/>
</dbReference>
<dbReference type="GO" id="GO:0016740">
    <property type="term" value="F:transferase activity"/>
    <property type="evidence" value="ECO:0007669"/>
    <property type="project" value="UniProtKB-KW"/>
</dbReference>
<reference evidence="6 7" key="1">
    <citation type="submission" date="2017-09" db="EMBL/GenBank/DDBJ databases">
        <title>Depth-based differentiation of microbial function through sediment-hosted aquifers and enrichment of novel symbionts in the deep terrestrial subsurface.</title>
        <authorList>
            <person name="Probst A.J."/>
            <person name="Ladd B."/>
            <person name="Jarett J.K."/>
            <person name="Geller-Mcgrath D.E."/>
            <person name="Sieber C.M."/>
            <person name="Emerson J.B."/>
            <person name="Anantharaman K."/>
            <person name="Thomas B.C."/>
            <person name="Malmstrom R."/>
            <person name="Stieglmeier M."/>
            <person name="Klingl A."/>
            <person name="Woyke T."/>
            <person name="Ryan C.M."/>
            <person name="Banfield J.F."/>
        </authorList>
    </citation>
    <scope>NUCLEOTIDE SEQUENCE [LARGE SCALE GENOMIC DNA]</scope>
    <source>
        <strain evidence="6">CG17_big_fil_post_rev_8_21_14_2_50_48_46</strain>
    </source>
</reference>
<evidence type="ECO:0000259" key="5">
    <source>
        <dbReference type="PROSITE" id="PS50405"/>
    </source>
</evidence>
<dbReference type="AlphaFoldDB" id="A0A2M7G5Z9"/>
<protein>
    <submittedName>
        <fullName evidence="6">Glutathione S-transferase family protein</fullName>
    </submittedName>
</protein>
<organism evidence="6 7">
    <name type="scientific">bacterium (Candidatus Blackallbacteria) CG17_big_fil_post_rev_8_21_14_2_50_48_46</name>
    <dbReference type="NCBI Taxonomy" id="2014261"/>
    <lineage>
        <taxon>Bacteria</taxon>
        <taxon>Candidatus Blackallbacteria</taxon>
    </lineage>
</organism>
<dbReference type="SFLD" id="SFLDG00358">
    <property type="entry name" value="Main_(cytGST)"/>
    <property type="match status" value="1"/>
</dbReference>
<dbReference type="PANTHER" id="PTHR44051">
    <property type="entry name" value="GLUTATHIONE S-TRANSFERASE-RELATED"/>
    <property type="match status" value="1"/>
</dbReference>
<feature type="domain" description="GST C-terminal" evidence="5">
    <location>
        <begin position="87"/>
        <end position="197"/>
    </location>
</feature>
<dbReference type="InterPro" id="IPR010987">
    <property type="entry name" value="Glutathione-S-Trfase_C-like"/>
</dbReference>
<dbReference type="SFLD" id="SFLDS00019">
    <property type="entry name" value="Glutathione_Transferase_(cytos"/>
    <property type="match status" value="1"/>
</dbReference>
<dbReference type="PROSITE" id="PS50405">
    <property type="entry name" value="GST_CTER"/>
    <property type="match status" value="1"/>
</dbReference>
<sequence length="197" mass="22493">MSLQLYFNPQSRATVTKWVLDELQIEYELVPIDFKQGEHKRPEFLKVNPTGKLPALKDGEVCVYESVAIALYLADKFPEARLAPLPNTPERGRYLSLMVLATSQLEPSMGDYLLKQETPPSRGWIAYDAMRDVIEKEIGDGPYLFGDWFTVADILIGSMFIWEQVFQREPLRPALAAYVERLQSRPHGLKFEPSSAQ</sequence>
<evidence type="ECO:0000313" key="6">
    <source>
        <dbReference type="EMBL" id="PIW17477.1"/>
    </source>
</evidence>
<name>A0A2M7G5Z9_9BACT</name>
<dbReference type="PROSITE" id="PS50404">
    <property type="entry name" value="GST_NTER"/>
    <property type="match status" value="1"/>
</dbReference>
<evidence type="ECO:0000256" key="2">
    <source>
        <dbReference type="ARBA" id="ARBA00022679"/>
    </source>
</evidence>
<dbReference type="PANTHER" id="PTHR44051:SF21">
    <property type="entry name" value="GLUTATHIONE S-TRANSFERASE FAMILY PROTEIN"/>
    <property type="match status" value="1"/>
</dbReference>
<keyword evidence="2 6" id="KW-0808">Transferase</keyword>
<dbReference type="InterPro" id="IPR004046">
    <property type="entry name" value="GST_C"/>
</dbReference>
<dbReference type="Pfam" id="PF02798">
    <property type="entry name" value="GST_N"/>
    <property type="match status" value="1"/>
</dbReference>
<dbReference type="Proteomes" id="UP000231019">
    <property type="component" value="Unassembled WGS sequence"/>
</dbReference>
<dbReference type="InterPro" id="IPR036282">
    <property type="entry name" value="Glutathione-S-Trfase_C_sf"/>
</dbReference>
<comment type="caution">
    <text evidence="6">The sequence shown here is derived from an EMBL/GenBank/DDBJ whole genome shotgun (WGS) entry which is preliminary data.</text>
</comment>